<sequence length="339" mass="37752">MVEHMIQQWVDEKKIPGAVINISVGKKIVLQKAFGGYTDNEGSYRSIETSTIFDVASLTKVVSTLPSVLLLVAGKQINLTDPIAAYLPAFHHRNITIKNLLLHNSGLAAKLPYKKRNETRDVLQEIYQQPLTDQTGKVTVYSDLGMILLGKLIEVVYGESLSSFASQNIFKPLKMEDTMFNPSEKLKARITPTEKVDGKFVHGSVHDEKTYHLGGAAGSAGLFSTADDLTKYANWWLYPEKQSILPKDLMVESRTHHQDNRGYGFEVWSGNGEPPSCGEKWSSGSFGHTGFTGTSMWIDPEKDLSVIFLTNAVHYGRNTPIKDLRRQLHTGIYSSLFGE</sequence>
<protein>
    <submittedName>
        <fullName evidence="3">Beta-lactamase family protein</fullName>
    </submittedName>
</protein>
<keyword evidence="1" id="KW-0378">Hydrolase</keyword>
<evidence type="ECO:0000259" key="2">
    <source>
        <dbReference type="Pfam" id="PF00144"/>
    </source>
</evidence>
<organism evidence="3 4">
    <name type="scientific">Exobacillus caeni</name>
    <dbReference type="NCBI Taxonomy" id="2574798"/>
    <lineage>
        <taxon>Bacteria</taxon>
        <taxon>Bacillati</taxon>
        <taxon>Bacillota</taxon>
        <taxon>Bacilli</taxon>
        <taxon>Bacillales</taxon>
        <taxon>Guptibacillaceae</taxon>
        <taxon>Exobacillus</taxon>
    </lineage>
</organism>
<accession>A0A5R9F9Z1</accession>
<dbReference type="OrthoDB" id="9770183at2"/>
<proteinExistence type="predicted"/>
<dbReference type="PANTHER" id="PTHR43283:SF11">
    <property type="entry name" value="BETA-LACTAMASE-RELATED DOMAIN-CONTAINING PROTEIN"/>
    <property type="match status" value="1"/>
</dbReference>
<feature type="domain" description="Beta-lactamase-related" evidence="2">
    <location>
        <begin position="3"/>
        <end position="322"/>
    </location>
</feature>
<evidence type="ECO:0000313" key="3">
    <source>
        <dbReference type="EMBL" id="TLS38468.1"/>
    </source>
</evidence>
<dbReference type="SUPFAM" id="SSF56601">
    <property type="entry name" value="beta-lactamase/transpeptidase-like"/>
    <property type="match status" value="1"/>
</dbReference>
<dbReference type="InterPro" id="IPR001466">
    <property type="entry name" value="Beta-lactam-related"/>
</dbReference>
<reference evidence="3 4" key="1">
    <citation type="submission" date="2019-04" db="EMBL/GenBank/DDBJ databases">
        <title>Bacillus caeni sp. nov., a bacterium isolated from mangrove sediment.</title>
        <authorList>
            <person name="Huang H."/>
            <person name="Mo K."/>
            <person name="Hu Y."/>
        </authorList>
    </citation>
    <scope>NUCLEOTIDE SEQUENCE [LARGE SCALE GENOMIC DNA]</scope>
    <source>
        <strain evidence="3 4">HB172195</strain>
    </source>
</reference>
<dbReference type="PANTHER" id="PTHR43283">
    <property type="entry name" value="BETA-LACTAMASE-RELATED"/>
    <property type="match status" value="1"/>
</dbReference>
<gene>
    <name evidence="3" type="ORF">FCL54_04835</name>
</gene>
<dbReference type="InterPro" id="IPR050789">
    <property type="entry name" value="Diverse_Enzym_Activities"/>
</dbReference>
<dbReference type="GO" id="GO:0016787">
    <property type="term" value="F:hydrolase activity"/>
    <property type="evidence" value="ECO:0007669"/>
    <property type="project" value="UniProtKB-KW"/>
</dbReference>
<comment type="caution">
    <text evidence="3">The sequence shown here is derived from an EMBL/GenBank/DDBJ whole genome shotgun (WGS) entry which is preliminary data.</text>
</comment>
<dbReference type="Pfam" id="PF00144">
    <property type="entry name" value="Beta-lactamase"/>
    <property type="match status" value="1"/>
</dbReference>
<keyword evidence="4" id="KW-1185">Reference proteome</keyword>
<dbReference type="EMBL" id="SWLG01000003">
    <property type="protein sequence ID" value="TLS38468.1"/>
    <property type="molecule type" value="Genomic_DNA"/>
</dbReference>
<dbReference type="Gene3D" id="3.40.710.10">
    <property type="entry name" value="DD-peptidase/beta-lactamase superfamily"/>
    <property type="match status" value="1"/>
</dbReference>
<dbReference type="Proteomes" id="UP000308230">
    <property type="component" value="Unassembled WGS sequence"/>
</dbReference>
<evidence type="ECO:0000313" key="4">
    <source>
        <dbReference type="Proteomes" id="UP000308230"/>
    </source>
</evidence>
<dbReference type="AlphaFoldDB" id="A0A5R9F9Z1"/>
<evidence type="ECO:0000256" key="1">
    <source>
        <dbReference type="ARBA" id="ARBA00022801"/>
    </source>
</evidence>
<name>A0A5R9F9Z1_9BACL</name>
<dbReference type="InterPro" id="IPR012338">
    <property type="entry name" value="Beta-lactam/transpept-like"/>
</dbReference>